<name>A0A1M5GS62_9BACE</name>
<evidence type="ECO:0000313" key="3">
    <source>
        <dbReference type="Proteomes" id="UP000184509"/>
    </source>
</evidence>
<dbReference type="EMBL" id="FQTV01000022">
    <property type="protein sequence ID" value="SHG06468.1"/>
    <property type="molecule type" value="Genomic_DNA"/>
</dbReference>
<organism evidence="2 3">
    <name type="scientific">Bacteroides luti</name>
    <dbReference type="NCBI Taxonomy" id="1297750"/>
    <lineage>
        <taxon>Bacteria</taxon>
        <taxon>Pseudomonadati</taxon>
        <taxon>Bacteroidota</taxon>
        <taxon>Bacteroidia</taxon>
        <taxon>Bacteroidales</taxon>
        <taxon>Bacteroidaceae</taxon>
        <taxon>Bacteroides</taxon>
    </lineage>
</organism>
<dbReference type="AlphaFoldDB" id="A0A1M5GS62"/>
<dbReference type="STRING" id="1297750.SAMN05444405_12210"/>
<keyword evidence="3" id="KW-1185">Reference proteome</keyword>
<dbReference type="InterPro" id="IPR026881">
    <property type="entry name" value="WYL_dom"/>
</dbReference>
<protein>
    <submittedName>
        <fullName evidence="2">Predicted DNA-binding transcriptional regulator YafY, contains an HTH and WYL domains</fullName>
    </submittedName>
</protein>
<dbReference type="Proteomes" id="UP000184509">
    <property type="component" value="Unassembled WGS sequence"/>
</dbReference>
<accession>A0A1M5GS62</accession>
<feature type="domain" description="WYL" evidence="1">
    <location>
        <begin position="118"/>
        <end position="188"/>
    </location>
</feature>
<dbReference type="PANTHER" id="PTHR34580">
    <property type="match status" value="1"/>
</dbReference>
<evidence type="ECO:0000259" key="1">
    <source>
        <dbReference type="Pfam" id="PF13280"/>
    </source>
</evidence>
<dbReference type="PROSITE" id="PS52050">
    <property type="entry name" value="WYL"/>
    <property type="match status" value="1"/>
</dbReference>
<gene>
    <name evidence="2" type="ORF">SAMN05444405_12210</name>
</gene>
<dbReference type="OrthoDB" id="43316at2"/>
<evidence type="ECO:0000313" key="2">
    <source>
        <dbReference type="EMBL" id="SHG06468.1"/>
    </source>
</evidence>
<proteinExistence type="predicted"/>
<sequence length="298" mass="35322">MSKVDCLKRYINIIQCIQSHKNGYPSRKDIIDFLENRKDVKGLSERTFRHDIEDIPTIFGIEIKYNSQERGYYIPNNDNNPLINILLESFEIVNAFGGYKALPDFIIPEKQRSRGLQHLIPLKKAIEESILVAFNYKKFYPEIEQKRKIKPYALKESRGRWYLLGIDYEKEHATLKSFGLDRIDNLEISTIRFKKEIELEVLIKNYDHSFAMFTDGEPERVILSFDLRDGKYVEAMPIHKSQIITYKNDRVQVELYICITLDFIMELMSRSWSLEIIKPISLRERMHKIYLDAAERNK</sequence>
<reference evidence="2 3" key="1">
    <citation type="submission" date="2016-11" db="EMBL/GenBank/DDBJ databases">
        <authorList>
            <person name="Jaros S."/>
            <person name="Januszkiewicz K."/>
            <person name="Wedrychowicz H."/>
        </authorList>
    </citation>
    <scope>NUCLEOTIDE SEQUENCE [LARGE SCALE GENOMIC DNA]</scope>
    <source>
        <strain evidence="2 3">DSM 26991</strain>
    </source>
</reference>
<dbReference type="RefSeq" id="WP_073403963.1">
    <property type="nucleotide sequence ID" value="NZ_FQTV01000022.1"/>
</dbReference>
<dbReference type="PANTHER" id="PTHR34580:SF9">
    <property type="entry name" value="SLL5097 PROTEIN"/>
    <property type="match status" value="1"/>
</dbReference>
<keyword evidence="2" id="KW-0238">DNA-binding</keyword>
<dbReference type="GO" id="GO:0003677">
    <property type="term" value="F:DNA binding"/>
    <property type="evidence" value="ECO:0007669"/>
    <property type="project" value="UniProtKB-KW"/>
</dbReference>
<dbReference type="InterPro" id="IPR051534">
    <property type="entry name" value="CBASS_pafABC_assoc_protein"/>
</dbReference>
<dbReference type="Pfam" id="PF13280">
    <property type="entry name" value="WYL"/>
    <property type="match status" value="1"/>
</dbReference>